<evidence type="ECO:0000256" key="6">
    <source>
        <dbReference type="ARBA" id="ARBA00022723"/>
    </source>
</evidence>
<dbReference type="InterPro" id="IPR005839">
    <property type="entry name" value="Methylthiotransferase"/>
</dbReference>
<reference evidence="11 12" key="1">
    <citation type="submission" date="2015-11" db="EMBL/GenBank/DDBJ databases">
        <title>Evidence for parallel genomic evolution in an endosymbiosis of termite gut flagellates.</title>
        <authorList>
            <person name="Zheng H."/>
        </authorList>
    </citation>
    <scope>NUCLEOTIDE SEQUENCE [LARGE SCALE GENOMIC DNA]</scope>
    <source>
        <strain evidence="11 12">CET450</strain>
    </source>
</reference>
<keyword evidence="7" id="KW-0408">Iron</keyword>
<dbReference type="InterPro" id="IPR058240">
    <property type="entry name" value="rSAM_sf"/>
</dbReference>
<dbReference type="InterPro" id="IPR006638">
    <property type="entry name" value="Elp3/MiaA/NifB-like_rSAM"/>
</dbReference>
<dbReference type="Gene3D" id="3.40.50.12160">
    <property type="entry name" value="Methylthiotransferase, N-terminal domain"/>
    <property type="match status" value="1"/>
</dbReference>
<dbReference type="GO" id="GO:0035598">
    <property type="term" value="F:tRNA (N(6)-L-threonylcarbamoyladenosine(37)-C(2))-methylthiotransferase activity"/>
    <property type="evidence" value="ECO:0007669"/>
    <property type="project" value="TreeGrafter"/>
</dbReference>
<dbReference type="SMART" id="SM00729">
    <property type="entry name" value="Elp3"/>
    <property type="match status" value="1"/>
</dbReference>
<sequence>MKKYYIHTFGCKVNQYESQLISEKFRKDNFECAQKSEEADIIIFNSCTVTTDADKECEYFLRKAAKLPNRPKIMLTGCIVKNKNIDIKNLFSNIEIITDKTKLFIEPQKQTVFGFDRHSRAFLKIQDGCKSFCSYCIVPYVRNTLWSKPENEVLSEIKNLVKSGYSEIVLTGIHTGKYDGGLSDLLEKIIKIPLDFRVRISSVELNEIDDKFIELIETNTEKICRHLHIPLQSGSDEILKQMNRNYSTKEFEKKVNKIMRILPDLALTTDIITGFPGETEKHHKETCDFVKQILFARFHIFRYSDRQGTKASTFENKVPTNEIKNRSKDIFEIDSVKRKDFLNKNIGTK</sequence>
<evidence type="ECO:0000259" key="9">
    <source>
        <dbReference type="PROSITE" id="PS51449"/>
    </source>
</evidence>
<comment type="cofactor">
    <cofactor evidence="1">
        <name>[4Fe-4S] cluster</name>
        <dbReference type="ChEBI" id="CHEBI:49883"/>
    </cofactor>
</comment>
<organism evidence="11 12">
    <name type="scientific">Endomicrobium trichonymphae</name>
    <dbReference type="NCBI Taxonomy" id="1408204"/>
    <lineage>
        <taxon>Bacteria</taxon>
        <taxon>Pseudomonadati</taxon>
        <taxon>Elusimicrobiota</taxon>
        <taxon>Endomicrobiia</taxon>
        <taxon>Endomicrobiales</taxon>
        <taxon>Endomicrobiaceae</taxon>
        <taxon>Candidatus Endomicrobiellum</taxon>
    </lineage>
</organism>
<keyword evidence="2" id="KW-0004">4Fe-4S</keyword>
<evidence type="ECO:0000256" key="5">
    <source>
        <dbReference type="ARBA" id="ARBA00022691"/>
    </source>
</evidence>
<proteinExistence type="predicted"/>
<dbReference type="Gene3D" id="3.80.30.20">
    <property type="entry name" value="tm_1862 like domain"/>
    <property type="match status" value="1"/>
</dbReference>
<dbReference type="InterPro" id="IPR013848">
    <property type="entry name" value="Methylthiotransferase_N"/>
</dbReference>
<evidence type="ECO:0000313" key="11">
    <source>
        <dbReference type="EMBL" id="OEG70974.1"/>
    </source>
</evidence>
<feature type="non-terminal residue" evidence="11">
    <location>
        <position position="349"/>
    </location>
</feature>
<dbReference type="SFLD" id="SFLDS00029">
    <property type="entry name" value="Radical_SAM"/>
    <property type="match status" value="1"/>
</dbReference>
<comment type="caution">
    <text evidence="11">The sequence shown here is derived from an EMBL/GenBank/DDBJ whole genome shotgun (WGS) entry which is preliminary data.</text>
</comment>
<keyword evidence="6" id="KW-0479">Metal-binding</keyword>
<protein>
    <submittedName>
        <fullName evidence="11">Uncharacterized protein</fullName>
    </submittedName>
</protein>
<evidence type="ECO:0000256" key="8">
    <source>
        <dbReference type="ARBA" id="ARBA00023014"/>
    </source>
</evidence>
<dbReference type="EMBL" id="LNVX01000259">
    <property type="protein sequence ID" value="OEG70974.1"/>
    <property type="molecule type" value="Genomic_DNA"/>
</dbReference>
<dbReference type="FunFam" id="3.80.30.20:FF:000001">
    <property type="entry name" value="tRNA-2-methylthio-N(6)-dimethylallyladenosine synthase 2"/>
    <property type="match status" value="1"/>
</dbReference>
<dbReference type="NCBIfam" id="TIGR00089">
    <property type="entry name" value="MiaB/RimO family radical SAM methylthiotransferase"/>
    <property type="match status" value="1"/>
</dbReference>
<dbReference type="PANTHER" id="PTHR11918:SF45">
    <property type="entry name" value="THREONYLCARBAMOYLADENOSINE TRNA METHYLTHIOTRANSFERASE"/>
    <property type="match status" value="1"/>
</dbReference>
<dbReference type="InterPro" id="IPR023404">
    <property type="entry name" value="rSAM_horseshoe"/>
</dbReference>
<evidence type="ECO:0000256" key="1">
    <source>
        <dbReference type="ARBA" id="ARBA00001966"/>
    </source>
</evidence>
<dbReference type="InterPro" id="IPR038135">
    <property type="entry name" value="Methylthiotransferase_N_sf"/>
</dbReference>
<evidence type="ECO:0000259" key="10">
    <source>
        <dbReference type="PROSITE" id="PS51918"/>
    </source>
</evidence>
<dbReference type="SFLD" id="SFLDG01082">
    <property type="entry name" value="B12-binding_domain_containing"/>
    <property type="match status" value="1"/>
</dbReference>
<gene>
    <name evidence="11" type="ORF">ATZ36_03550</name>
</gene>
<dbReference type="Pfam" id="PF04055">
    <property type="entry name" value="Radical_SAM"/>
    <property type="match status" value="1"/>
</dbReference>
<keyword evidence="4" id="KW-0808">Transferase</keyword>
<keyword evidence="5" id="KW-0949">S-adenosyl-L-methionine</keyword>
<dbReference type="PANTHER" id="PTHR11918">
    <property type="entry name" value="RADICAL SAM PROTEINS"/>
    <property type="match status" value="1"/>
</dbReference>
<evidence type="ECO:0000256" key="4">
    <source>
        <dbReference type="ARBA" id="ARBA00022679"/>
    </source>
</evidence>
<dbReference type="PROSITE" id="PS51449">
    <property type="entry name" value="MTTASE_N"/>
    <property type="match status" value="1"/>
</dbReference>
<evidence type="ECO:0000256" key="2">
    <source>
        <dbReference type="ARBA" id="ARBA00022485"/>
    </source>
</evidence>
<accession>A0A1E5IKL6</accession>
<dbReference type="SUPFAM" id="SSF102114">
    <property type="entry name" value="Radical SAM enzymes"/>
    <property type="match status" value="1"/>
</dbReference>
<dbReference type="PROSITE" id="PS51918">
    <property type="entry name" value="RADICAL_SAM"/>
    <property type="match status" value="1"/>
</dbReference>
<dbReference type="GO" id="GO:0046872">
    <property type="term" value="F:metal ion binding"/>
    <property type="evidence" value="ECO:0007669"/>
    <property type="project" value="UniProtKB-KW"/>
</dbReference>
<keyword evidence="8" id="KW-0411">Iron-sulfur</keyword>
<evidence type="ECO:0000256" key="7">
    <source>
        <dbReference type="ARBA" id="ARBA00023004"/>
    </source>
</evidence>
<dbReference type="InterPro" id="IPR007197">
    <property type="entry name" value="rSAM"/>
</dbReference>
<evidence type="ECO:0000256" key="3">
    <source>
        <dbReference type="ARBA" id="ARBA00022490"/>
    </source>
</evidence>
<evidence type="ECO:0000313" key="12">
    <source>
        <dbReference type="Proteomes" id="UP000095237"/>
    </source>
</evidence>
<dbReference type="Proteomes" id="UP000095237">
    <property type="component" value="Unassembled WGS sequence"/>
</dbReference>
<dbReference type="Pfam" id="PF00919">
    <property type="entry name" value="UPF0004"/>
    <property type="match status" value="1"/>
</dbReference>
<keyword evidence="12" id="KW-1185">Reference proteome</keyword>
<feature type="domain" description="Radical SAM core" evidence="10">
    <location>
        <begin position="115"/>
        <end position="340"/>
    </location>
</feature>
<feature type="domain" description="MTTase N-terminal" evidence="9">
    <location>
        <begin position="2"/>
        <end position="130"/>
    </location>
</feature>
<keyword evidence="3" id="KW-0963">Cytoplasm</keyword>
<dbReference type="GO" id="GO:0051539">
    <property type="term" value="F:4 iron, 4 sulfur cluster binding"/>
    <property type="evidence" value="ECO:0007669"/>
    <property type="project" value="UniProtKB-KW"/>
</dbReference>
<name>A0A1E5IKL6_ENDTX</name>
<dbReference type="AlphaFoldDB" id="A0A1E5IKL6"/>